<keyword evidence="3" id="KW-0732">Signal</keyword>
<evidence type="ECO:0000256" key="3">
    <source>
        <dbReference type="SAM" id="SignalP"/>
    </source>
</evidence>
<dbReference type="CDD" id="cd02650">
    <property type="entry name" value="nuc_hydro_CaPnhB"/>
    <property type="match status" value="1"/>
</dbReference>
<keyword evidence="2" id="KW-0326">Glycosidase</keyword>
<dbReference type="Gene3D" id="3.90.245.10">
    <property type="entry name" value="Ribonucleoside hydrolase-like"/>
    <property type="match status" value="1"/>
</dbReference>
<dbReference type="PANTHER" id="PTHR12304">
    <property type="entry name" value="INOSINE-URIDINE PREFERRING NUCLEOSIDE HYDROLASE"/>
    <property type="match status" value="1"/>
</dbReference>
<evidence type="ECO:0000313" key="6">
    <source>
        <dbReference type="Proteomes" id="UP001409585"/>
    </source>
</evidence>
<dbReference type="GO" id="GO:0006152">
    <property type="term" value="P:purine nucleoside catabolic process"/>
    <property type="evidence" value="ECO:0007669"/>
    <property type="project" value="TreeGrafter"/>
</dbReference>
<dbReference type="AlphaFoldDB" id="A0AAV3TYR2"/>
<sequence>MKLCYPLLLLCALLLSCIAQGKEKIIIDADVGIDDAMAILLAHASPELETLGITTTFGNATIENSTRNALYLTQRLGVTTPVIPGARKPLVLPEGPPTDFVHGGNGLGNVEFKLSDVQKPKALTAAQFIIEQSHRHPGEITLVPVGRMTNLALALALDPTLPQRIKRVVMMGGAFTVPGNVTPVAEANIIGDPDAADIVFGAGWPVVAIGLDVTTQVVISPKHLAAITKANPVTGEFLTAISDFYLAFYRSTGVTEGFFLHDPAAVLYLTHPELFTLTSGPVRVATQGIATGQTIAAPQSQWARDGDWQDVPHSQYAVAVDHKKAVKIFNQRMQALQLDPP</sequence>
<reference evidence="6" key="1">
    <citation type="journal article" date="2019" name="Int. J. Syst. Evol. Microbiol.">
        <title>The Global Catalogue of Microorganisms (GCM) 10K type strain sequencing project: providing services to taxonomists for standard genome sequencing and annotation.</title>
        <authorList>
            <consortium name="The Broad Institute Genomics Platform"/>
            <consortium name="The Broad Institute Genome Sequencing Center for Infectious Disease"/>
            <person name="Wu L."/>
            <person name="Ma J."/>
        </authorList>
    </citation>
    <scope>NUCLEOTIDE SEQUENCE [LARGE SCALE GENOMIC DNA]</scope>
    <source>
        <strain evidence="6">JCM 19134</strain>
    </source>
</reference>
<protein>
    <submittedName>
        <fullName evidence="5">Nucleoside hydrolase</fullName>
    </submittedName>
</protein>
<dbReference type="Proteomes" id="UP001409585">
    <property type="component" value="Unassembled WGS sequence"/>
</dbReference>
<evidence type="ECO:0000259" key="4">
    <source>
        <dbReference type="Pfam" id="PF01156"/>
    </source>
</evidence>
<evidence type="ECO:0000256" key="1">
    <source>
        <dbReference type="ARBA" id="ARBA00022801"/>
    </source>
</evidence>
<dbReference type="PROSITE" id="PS51257">
    <property type="entry name" value="PROKAR_LIPOPROTEIN"/>
    <property type="match status" value="1"/>
</dbReference>
<feature type="domain" description="Inosine/uridine-preferring nucleoside hydrolase" evidence="4">
    <location>
        <begin position="25"/>
        <end position="325"/>
    </location>
</feature>
<dbReference type="SUPFAM" id="SSF53590">
    <property type="entry name" value="Nucleoside hydrolase"/>
    <property type="match status" value="1"/>
</dbReference>
<evidence type="ECO:0000313" key="5">
    <source>
        <dbReference type="EMBL" id="GAA4934469.1"/>
    </source>
</evidence>
<dbReference type="PANTHER" id="PTHR12304:SF4">
    <property type="entry name" value="URIDINE NUCLEOSIDASE"/>
    <property type="match status" value="1"/>
</dbReference>
<feature type="signal peptide" evidence="3">
    <location>
        <begin position="1"/>
        <end position="21"/>
    </location>
</feature>
<dbReference type="Pfam" id="PF01156">
    <property type="entry name" value="IU_nuc_hydro"/>
    <property type="match status" value="1"/>
</dbReference>
<accession>A0AAV3TYR2</accession>
<keyword evidence="6" id="KW-1185">Reference proteome</keyword>
<proteinExistence type="predicted"/>
<dbReference type="InterPro" id="IPR036452">
    <property type="entry name" value="Ribo_hydro-like"/>
</dbReference>
<comment type="caution">
    <text evidence="5">The sequence shown here is derived from an EMBL/GenBank/DDBJ whole genome shotgun (WGS) entry which is preliminary data.</text>
</comment>
<name>A0AAV3TYR2_9ALTE</name>
<dbReference type="EMBL" id="BAABLX010000007">
    <property type="protein sequence ID" value="GAA4934469.1"/>
    <property type="molecule type" value="Genomic_DNA"/>
</dbReference>
<evidence type="ECO:0000256" key="2">
    <source>
        <dbReference type="ARBA" id="ARBA00023295"/>
    </source>
</evidence>
<dbReference type="InterPro" id="IPR001910">
    <property type="entry name" value="Inosine/uridine_hydrolase_dom"/>
</dbReference>
<dbReference type="GO" id="GO:0005829">
    <property type="term" value="C:cytosol"/>
    <property type="evidence" value="ECO:0007669"/>
    <property type="project" value="TreeGrafter"/>
</dbReference>
<dbReference type="InterPro" id="IPR023186">
    <property type="entry name" value="IUNH"/>
</dbReference>
<dbReference type="GO" id="GO:0008477">
    <property type="term" value="F:purine nucleosidase activity"/>
    <property type="evidence" value="ECO:0007669"/>
    <property type="project" value="TreeGrafter"/>
</dbReference>
<keyword evidence="1 5" id="KW-0378">Hydrolase</keyword>
<dbReference type="RefSeq" id="WP_345417776.1">
    <property type="nucleotide sequence ID" value="NZ_AP031496.1"/>
</dbReference>
<feature type="chain" id="PRO_5043909898" evidence="3">
    <location>
        <begin position="22"/>
        <end position="341"/>
    </location>
</feature>
<gene>
    <name evidence="5" type="ORF">GCM10025791_09200</name>
</gene>
<organism evidence="5 6">
    <name type="scientific">Halioxenophilus aromaticivorans</name>
    <dbReference type="NCBI Taxonomy" id="1306992"/>
    <lineage>
        <taxon>Bacteria</taxon>
        <taxon>Pseudomonadati</taxon>
        <taxon>Pseudomonadota</taxon>
        <taxon>Gammaproteobacteria</taxon>
        <taxon>Alteromonadales</taxon>
        <taxon>Alteromonadaceae</taxon>
        <taxon>Halioxenophilus</taxon>
    </lineage>
</organism>